<dbReference type="RefSeq" id="WP_386049101.1">
    <property type="nucleotide sequence ID" value="NZ_JBHUIO010000011.1"/>
</dbReference>
<feature type="compositionally biased region" description="Basic residues" evidence="3">
    <location>
        <begin position="274"/>
        <end position="299"/>
    </location>
</feature>
<protein>
    <submittedName>
        <fullName evidence="4">Sirohydrochlorin chelatase</fullName>
    </submittedName>
</protein>
<accession>A0ABW5A2V2</accession>
<dbReference type="CDD" id="cd03414">
    <property type="entry name" value="CbiX_SirB_C"/>
    <property type="match status" value="1"/>
</dbReference>
<dbReference type="Proteomes" id="UP001597343">
    <property type="component" value="Unassembled WGS sequence"/>
</dbReference>
<evidence type="ECO:0000313" key="5">
    <source>
        <dbReference type="Proteomes" id="UP001597343"/>
    </source>
</evidence>
<evidence type="ECO:0000256" key="3">
    <source>
        <dbReference type="SAM" id="MobiDB-lite"/>
    </source>
</evidence>
<comment type="caution">
    <text evidence="4">The sequence shown here is derived from an EMBL/GenBank/DDBJ whole genome shotgun (WGS) entry which is preliminary data.</text>
</comment>
<dbReference type="EMBL" id="JBHUIO010000011">
    <property type="protein sequence ID" value="MFD2171899.1"/>
    <property type="molecule type" value="Genomic_DNA"/>
</dbReference>
<dbReference type="PANTHER" id="PTHR33542">
    <property type="entry name" value="SIROHYDROCHLORIN FERROCHELATASE, CHLOROPLASTIC"/>
    <property type="match status" value="1"/>
</dbReference>
<keyword evidence="2" id="KW-0456">Lyase</keyword>
<name>A0ABW5A2V2_9BACL</name>
<dbReference type="Gene3D" id="3.40.50.1400">
    <property type="match status" value="2"/>
</dbReference>
<sequence length="343" mass="38905">MKHAILLVGHGSRDPEGNEQLLAFAKRVEAKLGGEFPIIETCFLEFARPTIPQGIDTCVARGAEAVTLVPVILFGAGHSKLHIPHEIDEAKERHPSVHFSYGKPIGVHQKTLDILSSRLEEAGFDLAATERNEDAVLIVGRGSSDPDANSDLCKITRLLFEKIPAGIVETCYIGVTEPDFAKGVERCVKLGAKRIFILPYFLFTGILIKRMEAMTEEFSKQYPEIPLVLADYFGFHDNLVTILHDRAVEAARGESKMNCDLCKYRLDAMADHHHHHHHDDDHHHHHGHDHHDHDHHHHDHEHDHHSHEQGHHDHDHHHHAHEHGTDEHKHDHEHQHDHKGVGK</sequence>
<feature type="region of interest" description="Disordered" evidence="3">
    <location>
        <begin position="274"/>
        <end position="343"/>
    </location>
</feature>
<keyword evidence="1" id="KW-0479">Metal-binding</keyword>
<dbReference type="Pfam" id="PF01903">
    <property type="entry name" value="CbiX"/>
    <property type="match status" value="2"/>
</dbReference>
<dbReference type="SUPFAM" id="SSF53800">
    <property type="entry name" value="Chelatase"/>
    <property type="match status" value="1"/>
</dbReference>
<dbReference type="PANTHER" id="PTHR33542:SF3">
    <property type="entry name" value="SIROHYDROCHLORIN FERROCHELATASE, CHLOROPLASTIC"/>
    <property type="match status" value="1"/>
</dbReference>
<proteinExistence type="predicted"/>
<dbReference type="InterPro" id="IPR050963">
    <property type="entry name" value="Sirohydro_Cobaltochel/CbiX"/>
</dbReference>
<feature type="compositionally biased region" description="Basic and acidic residues" evidence="3">
    <location>
        <begin position="322"/>
        <end position="343"/>
    </location>
</feature>
<dbReference type="InterPro" id="IPR002762">
    <property type="entry name" value="CbiX-like"/>
</dbReference>
<evidence type="ECO:0000313" key="4">
    <source>
        <dbReference type="EMBL" id="MFD2171899.1"/>
    </source>
</evidence>
<evidence type="ECO:0000256" key="2">
    <source>
        <dbReference type="ARBA" id="ARBA00023239"/>
    </source>
</evidence>
<keyword evidence="5" id="KW-1185">Reference proteome</keyword>
<dbReference type="CDD" id="cd03416">
    <property type="entry name" value="CbiX_SirB_N"/>
    <property type="match status" value="1"/>
</dbReference>
<gene>
    <name evidence="4" type="ORF">ACFSOY_18195</name>
</gene>
<feature type="compositionally biased region" description="Basic and acidic residues" evidence="3">
    <location>
        <begin position="300"/>
        <end position="313"/>
    </location>
</feature>
<reference evidence="5" key="1">
    <citation type="journal article" date="2019" name="Int. J. Syst. Evol. Microbiol.">
        <title>The Global Catalogue of Microorganisms (GCM) 10K type strain sequencing project: providing services to taxonomists for standard genome sequencing and annotation.</title>
        <authorList>
            <consortium name="The Broad Institute Genomics Platform"/>
            <consortium name="The Broad Institute Genome Sequencing Center for Infectious Disease"/>
            <person name="Wu L."/>
            <person name="Ma J."/>
        </authorList>
    </citation>
    <scope>NUCLEOTIDE SEQUENCE [LARGE SCALE GENOMIC DNA]</scope>
    <source>
        <strain evidence="5">CGMCC 1.13574</strain>
    </source>
</reference>
<organism evidence="4 5">
    <name type="scientific">Tumebacillus lipolyticus</name>
    <dbReference type="NCBI Taxonomy" id="1280370"/>
    <lineage>
        <taxon>Bacteria</taxon>
        <taxon>Bacillati</taxon>
        <taxon>Bacillota</taxon>
        <taxon>Bacilli</taxon>
        <taxon>Bacillales</taxon>
        <taxon>Alicyclobacillaceae</taxon>
        <taxon>Tumebacillus</taxon>
    </lineage>
</organism>
<evidence type="ECO:0000256" key="1">
    <source>
        <dbReference type="ARBA" id="ARBA00022723"/>
    </source>
</evidence>